<protein>
    <submittedName>
        <fullName evidence="1">Uncharacterized protein</fullName>
    </submittedName>
</protein>
<gene>
    <name evidence="1" type="ORF">L2E82_41270</name>
</gene>
<sequence length="213" mass="25084">MSLLGYSQPTLVQYLISLSKKASSPFDIFSNLKDMGVPSSNETRAFAEEIFQKGAGVLKQERRVKQKASHDKSDDSELTEQKLSKREEEEAIRRANALEDDDIGALRKGRRKNWRKSDNIDDEQYLFGDVKLSEAEQRELRYKKQIYELVKKRSQEDDNVNEYRMPDAYYDDEHDRFQWPSCRSLLGPQDPINRMFYLSNRVSVKMHHTRHPF</sequence>
<reference evidence="1 2" key="2">
    <citation type="journal article" date="2022" name="Mol. Ecol. Resour.">
        <title>The genomes of chicory, endive, great burdock and yacon provide insights into Asteraceae paleo-polyploidization history and plant inulin production.</title>
        <authorList>
            <person name="Fan W."/>
            <person name="Wang S."/>
            <person name="Wang H."/>
            <person name="Wang A."/>
            <person name="Jiang F."/>
            <person name="Liu H."/>
            <person name="Zhao H."/>
            <person name="Xu D."/>
            <person name="Zhang Y."/>
        </authorList>
    </citation>
    <scope>NUCLEOTIDE SEQUENCE [LARGE SCALE GENOMIC DNA]</scope>
    <source>
        <strain evidence="2">cv. Punajuju</strain>
        <tissue evidence="1">Leaves</tissue>
    </source>
</reference>
<accession>A0ACB9AMM1</accession>
<evidence type="ECO:0000313" key="1">
    <source>
        <dbReference type="EMBL" id="KAI3711289.1"/>
    </source>
</evidence>
<name>A0ACB9AMM1_CICIN</name>
<organism evidence="1 2">
    <name type="scientific">Cichorium intybus</name>
    <name type="common">Chicory</name>
    <dbReference type="NCBI Taxonomy" id="13427"/>
    <lineage>
        <taxon>Eukaryota</taxon>
        <taxon>Viridiplantae</taxon>
        <taxon>Streptophyta</taxon>
        <taxon>Embryophyta</taxon>
        <taxon>Tracheophyta</taxon>
        <taxon>Spermatophyta</taxon>
        <taxon>Magnoliopsida</taxon>
        <taxon>eudicotyledons</taxon>
        <taxon>Gunneridae</taxon>
        <taxon>Pentapetalae</taxon>
        <taxon>asterids</taxon>
        <taxon>campanulids</taxon>
        <taxon>Asterales</taxon>
        <taxon>Asteraceae</taxon>
        <taxon>Cichorioideae</taxon>
        <taxon>Cichorieae</taxon>
        <taxon>Cichoriinae</taxon>
        <taxon>Cichorium</taxon>
    </lineage>
</organism>
<evidence type="ECO:0000313" key="2">
    <source>
        <dbReference type="Proteomes" id="UP001055811"/>
    </source>
</evidence>
<reference evidence="2" key="1">
    <citation type="journal article" date="2022" name="Mol. Ecol. Resour.">
        <title>The genomes of chicory, endive, great burdock and yacon provide insights into Asteraceae palaeo-polyploidization history and plant inulin production.</title>
        <authorList>
            <person name="Fan W."/>
            <person name="Wang S."/>
            <person name="Wang H."/>
            <person name="Wang A."/>
            <person name="Jiang F."/>
            <person name="Liu H."/>
            <person name="Zhao H."/>
            <person name="Xu D."/>
            <person name="Zhang Y."/>
        </authorList>
    </citation>
    <scope>NUCLEOTIDE SEQUENCE [LARGE SCALE GENOMIC DNA]</scope>
    <source>
        <strain evidence="2">cv. Punajuju</strain>
    </source>
</reference>
<comment type="caution">
    <text evidence="1">The sequence shown here is derived from an EMBL/GenBank/DDBJ whole genome shotgun (WGS) entry which is preliminary data.</text>
</comment>
<dbReference type="EMBL" id="CM042015">
    <property type="protein sequence ID" value="KAI3711289.1"/>
    <property type="molecule type" value="Genomic_DNA"/>
</dbReference>
<proteinExistence type="predicted"/>
<dbReference type="Proteomes" id="UP001055811">
    <property type="component" value="Linkage Group LG07"/>
</dbReference>
<keyword evidence="2" id="KW-1185">Reference proteome</keyword>